<dbReference type="Proteomes" id="UP001499930">
    <property type="component" value="Unassembled WGS sequence"/>
</dbReference>
<keyword evidence="1" id="KW-1133">Transmembrane helix</keyword>
<sequence>MAVKKAPRLLPGLSGGTLLLAAVVAWIVLLTVIILLDPAGSAS</sequence>
<comment type="caution">
    <text evidence="2">The sequence shown here is derived from an EMBL/GenBank/DDBJ whole genome shotgun (WGS) entry which is preliminary data.</text>
</comment>
<proteinExistence type="predicted"/>
<evidence type="ECO:0000313" key="2">
    <source>
        <dbReference type="EMBL" id="GAA3017285.1"/>
    </source>
</evidence>
<gene>
    <name evidence="2" type="ORF">GCM10017559_46410</name>
</gene>
<keyword evidence="1" id="KW-0472">Membrane</keyword>
<keyword evidence="1" id="KW-0812">Transmembrane</keyword>
<organism evidence="2 3">
    <name type="scientific">Streptosporangium longisporum</name>
    <dbReference type="NCBI Taxonomy" id="46187"/>
    <lineage>
        <taxon>Bacteria</taxon>
        <taxon>Bacillati</taxon>
        <taxon>Actinomycetota</taxon>
        <taxon>Actinomycetes</taxon>
        <taxon>Streptosporangiales</taxon>
        <taxon>Streptosporangiaceae</taxon>
        <taxon>Streptosporangium</taxon>
    </lineage>
</organism>
<feature type="transmembrane region" description="Helical" evidence="1">
    <location>
        <begin position="12"/>
        <end position="36"/>
    </location>
</feature>
<protein>
    <submittedName>
        <fullName evidence="2">Uncharacterized protein</fullName>
    </submittedName>
</protein>
<accession>A0ABP6KPP6</accession>
<reference evidence="3" key="1">
    <citation type="journal article" date="2019" name="Int. J. Syst. Evol. Microbiol.">
        <title>The Global Catalogue of Microorganisms (GCM) 10K type strain sequencing project: providing services to taxonomists for standard genome sequencing and annotation.</title>
        <authorList>
            <consortium name="The Broad Institute Genomics Platform"/>
            <consortium name="The Broad Institute Genome Sequencing Center for Infectious Disease"/>
            <person name="Wu L."/>
            <person name="Ma J."/>
        </authorList>
    </citation>
    <scope>NUCLEOTIDE SEQUENCE [LARGE SCALE GENOMIC DNA]</scope>
    <source>
        <strain evidence="3">JCM 3106</strain>
    </source>
</reference>
<evidence type="ECO:0000256" key="1">
    <source>
        <dbReference type="SAM" id="Phobius"/>
    </source>
</evidence>
<dbReference type="EMBL" id="BAAAWD010000013">
    <property type="protein sequence ID" value="GAA3017285.1"/>
    <property type="molecule type" value="Genomic_DNA"/>
</dbReference>
<dbReference type="RefSeq" id="WP_344898740.1">
    <property type="nucleotide sequence ID" value="NZ_BAAAWD010000013.1"/>
</dbReference>
<name>A0ABP6KPP6_9ACTN</name>
<evidence type="ECO:0000313" key="3">
    <source>
        <dbReference type="Proteomes" id="UP001499930"/>
    </source>
</evidence>
<keyword evidence="3" id="KW-1185">Reference proteome</keyword>